<evidence type="ECO:0000256" key="1">
    <source>
        <dbReference type="ARBA" id="ARBA00004236"/>
    </source>
</evidence>
<dbReference type="OMA" id="WLEPERE"/>
<evidence type="ECO:0000256" key="5">
    <source>
        <dbReference type="ARBA" id="ARBA00022670"/>
    </source>
</evidence>
<evidence type="ECO:0000313" key="22">
    <source>
        <dbReference type="Ensembl" id="ENSCSAVP00000003788.1"/>
    </source>
</evidence>
<evidence type="ECO:0000256" key="2">
    <source>
        <dbReference type="ARBA" id="ARBA00004606"/>
    </source>
</evidence>
<dbReference type="Gene3D" id="2.60.40.1730">
    <property type="entry name" value="tricorn interacting facor f3 domain"/>
    <property type="match status" value="1"/>
</dbReference>
<keyword evidence="9 17" id="KW-0862">Zinc</keyword>
<dbReference type="STRING" id="51511.ENSCSAVP00000003788"/>
<dbReference type="Pfam" id="PF01433">
    <property type="entry name" value="Peptidase_M1"/>
    <property type="match status" value="1"/>
</dbReference>
<comment type="cofactor">
    <cofactor evidence="17">
        <name>Zn(2+)</name>
        <dbReference type="ChEBI" id="CHEBI:29105"/>
    </cofactor>
    <text evidence="17">Binds 1 zinc ion per subunit.</text>
</comment>
<dbReference type="FunFam" id="2.60.40.1910:FF:000006">
    <property type="entry name" value="Aminopeptidase"/>
    <property type="match status" value="1"/>
</dbReference>
<dbReference type="InterPro" id="IPR024571">
    <property type="entry name" value="ERAP1-like_C_dom"/>
</dbReference>
<evidence type="ECO:0000256" key="3">
    <source>
        <dbReference type="ARBA" id="ARBA00010136"/>
    </source>
</evidence>
<dbReference type="FunFam" id="2.60.40.1730:FF:000012">
    <property type="entry name" value="Aminopeptidase N"/>
    <property type="match status" value="1"/>
</dbReference>
<evidence type="ECO:0000256" key="17">
    <source>
        <dbReference type="RuleBase" id="RU364040"/>
    </source>
</evidence>
<dbReference type="GeneTree" id="ENSGT00940000164605"/>
<dbReference type="InterPro" id="IPR027268">
    <property type="entry name" value="Peptidase_M4/M1_CTD_sf"/>
</dbReference>
<dbReference type="InParanoid" id="H2YEP0"/>
<evidence type="ECO:0000256" key="9">
    <source>
        <dbReference type="ARBA" id="ARBA00022833"/>
    </source>
</evidence>
<evidence type="ECO:0000256" key="14">
    <source>
        <dbReference type="ARBA" id="ARBA00023157"/>
    </source>
</evidence>
<dbReference type="InterPro" id="IPR001930">
    <property type="entry name" value="Peptidase_M1"/>
</dbReference>
<dbReference type="Pfam" id="PF17900">
    <property type="entry name" value="Peptidase_M1_N"/>
    <property type="match status" value="1"/>
</dbReference>
<dbReference type="FunFam" id="1.25.50.20:FF:000001">
    <property type="entry name" value="Aminopeptidase"/>
    <property type="match status" value="1"/>
</dbReference>
<keyword evidence="14" id="KW-1015">Disulfide bond</keyword>
<keyword evidence="8 17" id="KW-0378">Hydrolase</keyword>
<evidence type="ECO:0000256" key="10">
    <source>
        <dbReference type="ARBA" id="ARBA00022968"/>
    </source>
</evidence>
<evidence type="ECO:0000256" key="18">
    <source>
        <dbReference type="SAM" id="MobiDB-lite"/>
    </source>
</evidence>
<evidence type="ECO:0000259" key="21">
    <source>
        <dbReference type="Pfam" id="PF17900"/>
    </source>
</evidence>
<keyword evidence="11" id="KW-1133">Transmembrane helix</keyword>
<evidence type="ECO:0000259" key="20">
    <source>
        <dbReference type="Pfam" id="PF11838"/>
    </source>
</evidence>
<keyword evidence="6" id="KW-0812">Transmembrane</keyword>
<keyword evidence="15" id="KW-0325">Glycoprotein</keyword>
<feature type="domain" description="Aminopeptidase N-like N-terminal" evidence="21">
    <location>
        <begin position="86"/>
        <end position="274"/>
    </location>
</feature>
<evidence type="ECO:0000259" key="19">
    <source>
        <dbReference type="Pfam" id="PF01433"/>
    </source>
</evidence>
<dbReference type="GO" id="GO:0042277">
    <property type="term" value="F:peptide binding"/>
    <property type="evidence" value="ECO:0007669"/>
    <property type="project" value="TreeGrafter"/>
</dbReference>
<keyword evidence="23" id="KW-1185">Reference proteome</keyword>
<dbReference type="AlphaFoldDB" id="H2YEP0"/>
<dbReference type="PANTHER" id="PTHR11533:SF301">
    <property type="entry name" value="AMINOPEPTIDASE"/>
    <property type="match status" value="1"/>
</dbReference>
<dbReference type="InterPro" id="IPR034016">
    <property type="entry name" value="M1_APN-typ"/>
</dbReference>
<evidence type="ECO:0000256" key="15">
    <source>
        <dbReference type="ARBA" id="ARBA00023180"/>
    </source>
</evidence>
<dbReference type="Gene3D" id="1.10.390.10">
    <property type="entry name" value="Neutral Protease Domain 2"/>
    <property type="match status" value="2"/>
</dbReference>
<reference evidence="23" key="1">
    <citation type="submission" date="2003-08" db="EMBL/GenBank/DDBJ databases">
        <authorList>
            <person name="Birren B."/>
            <person name="Nusbaum C."/>
            <person name="Abebe A."/>
            <person name="Abouelleil A."/>
            <person name="Adekoya E."/>
            <person name="Ait-zahra M."/>
            <person name="Allen N."/>
            <person name="Allen T."/>
            <person name="An P."/>
            <person name="Anderson M."/>
            <person name="Anderson S."/>
            <person name="Arachchi H."/>
            <person name="Armbruster J."/>
            <person name="Bachantsang P."/>
            <person name="Baldwin J."/>
            <person name="Barry A."/>
            <person name="Bayul T."/>
            <person name="Blitshsteyn B."/>
            <person name="Bloom T."/>
            <person name="Blye J."/>
            <person name="Boguslavskiy L."/>
            <person name="Borowsky M."/>
            <person name="Boukhgalter B."/>
            <person name="Brunache A."/>
            <person name="Butler J."/>
            <person name="Calixte N."/>
            <person name="Calvo S."/>
            <person name="Camarata J."/>
            <person name="Campo K."/>
            <person name="Chang J."/>
            <person name="Cheshatsang Y."/>
            <person name="Citroen M."/>
            <person name="Collymore A."/>
            <person name="Considine T."/>
            <person name="Cook A."/>
            <person name="Cooke P."/>
            <person name="Corum B."/>
            <person name="Cuomo C."/>
            <person name="David R."/>
            <person name="Dawoe T."/>
            <person name="Degray S."/>
            <person name="Dodge S."/>
            <person name="Dooley K."/>
            <person name="Dorje P."/>
            <person name="Dorjee K."/>
            <person name="Dorris L."/>
            <person name="Duffey N."/>
            <person name="Dupes A."/>
            <person name="Elkins T."/>
            <person name="Engels R."/>
            <person name="Erickson J."/>
            <person name="Farina A."/>
            <person name="Faro S."/>
            <person name="Ferreira P."/>
            <person name="Fischer H."/>
            <person name="Fitzgerald M."/>
            <person name="Foley K."/>
            <person name="Gage D."/>
            <person name="Galagan J."/>
            <person name="Gearin G."/>
            <person name="Gnerre S."/>
            <person name="Gnirke A."/>
            <person name="Goyette A."/>
            <person name="Graham J."/>
            <person name="Grandbois E."/>
            <person name="Gyaltsen K."/>
            <person name="Hafez N."/>
            <person name="Hagopian D."/>
            <person name="Hagos B."/>
            <person name="Hall J."/>
            <person name="Hatcher B."/>
            <person name="Heller A."/>
            <person name="Higgins H."/>
            <person name="Honan T."/>
            <person name="Horn A."/>
            <person name="Houde N."/>
            <person name="Hughes L."/>
            <person name="Hulme W."/>
            <person name="Husby E."/>
            <person name="Iliev I."/>
            <person name="Jaffe D."/>
            <person name="Jones C."/>
            <person name="Kamal M."/>
            <person name="Kamat A."/>
            <person name="Kamvysselis M."/>
            <person name="Karlsson E."/>
            <person name="Kells C."/>
            <person name="Kieu A."/>
            <person name="Kisner P."/>
            <person name="Kodira C."/>
            <person name="Kulbokas E."/>
            <person name="Labutti K."/>
            <person name="Lama D."/>
            <person name="Landers T."/>
            <person name="Leger J."/>
            <person name="Levine S."/>
            <person name="Lewis D."/>
            <person name="Lewis T."/>
            <person name="Lindblad-toh K."/>
            <person name="Liu X."/>
            <person name="Lokyitsang T."/>
            <person name="Lokyitsang Y."/>
            <person name="Lucien O."/>
            <person name="Lui A."/>
            <person name="Ma L.J."/>
            <person name="Mabbitt R."/>
            <person name="Macdonald J."/>
            <person name="Maclean C."/>
            <person name="Major J."/>
            <person name="Manning J."/>
            <person name="Marabella R."/>
            <person name="Maru K."/>
            <person name="Matthews C."/>
            <person name="Mauceli E."/>
            <person name="Mccarthy M."/>
            <person name="Mcdonough S."/>
            <person name="Mcghee T."/>
            <person name="Meldrim J."/>
            <person name="Meneus L."/>
            <person name="Mesirov J."/>
            <person name="Mihalev A."/>
            <person name="Mihova T."/>
            <person name="Mikkelsen T."/>
            <person name="Mlenga V."/>
            <person name="Moru K."/>
            <person name="Mozes J."/>
            <person name="Mulrain L."/>
            <person name="Munson G."/>
            <person name="Naylor J."/>
            <person name="Newes C."/>
            <person name="Nguyen C."/>
            <person name="Nguyen N."/>
            <person name="Nguyen T."/>
            <person name="Nicol R."/>
            <person name="Nielsen C."/>
            <person name="Nizzari M."/>
            <person name="Norbu C."/>
            <person name="Norbu N."/>
            <person name="O'donnell P."/>
            <person name="Okoawo O."/>
            <person name="O'leary S."/>
            <person name="Omotosho B."/>
            <person name="O'neill K."/>
            <person name="Osman S."/>
            <person name="Parker S."/>
            <person name="Perrin D."/>
            <person name="Phunkhang P."/>
            <person name="Piqani B."/>
            <person name="Purcell S."/>
            <person name="Rachupka T."/>
            <person name="Ramasamy U."/>
            <person name="Rameau R."/>
            <person name="Ray V."/>
            <person name="Raymond C."/>
            <person name="Retta R."/>
            <person name="Richardson S."/>
            <person name="Rise C."/>
            <person name="Rodriguez J."/>
            <person name="Rogers J."/>
            <person name="Rogov P."/>
            <person name="Rutman M."/>
            <person name="Schupbach R."/>
            <person name="Seaman C."/>
            <person name="Settipalli S."/>
            <person name="Sharpe T."/>
            <person name="Sheridan J."/>
            <person name="Sherpa N."/>
            <person name="Shi J."/>
            <person name="Smirnov S."/>
            <person name="Smith C."/>
            <person name="Sougnez C."/>
            <person name="Spencer B."/>
            <person name="Stalker J."/>
            <person name="Stange-thomann N."/>
            <person name="Stavropoulos S."/>
            <person name="Stetson K."/>
            <person name="Stone C."/>
            <person name="Stone S."/>
            <person name="Stubbs M."/>
            <person name="Talamas J."/>
            <person name="Tchuinga P."/>
            <person name="Tenzing P."/>
            <person name="Tesfaye S."/>
            <person name="Theodore J."/>
            <person name="Thoulutsang Y."/>
            <person name="Topham K."/>
            <person name="Towey S."/>
            <person name="Tsamla T."/>
            <person name="Tsomo N."/>
            <person name="Vallee D."/>
            <person name="Vassiliev H."/>
            <person name="Venkataraman V."/>
            <person name="Vinson J."/>
            <person name="Vo A."/>
            <person name="Wade C."/>
            <person name="Wang S."/>
            <person name="Wangchuk T."/>
            <person name="Wangdi T."/>
            <person name="Whittaker C."/>
            <person name="Wilkinson J."/>
            <person name="Wu Y."/>
            <person name="Wyman D."/>
            <person name="Yadav S."/>
            <person name="Yang S."/>
            <person name="Yang X."/>
            <person name="Yeager S."/>
            <person name="Yee E."/>
            <person name="Young G."/>
            <person name="Zainoun J."/>
            <person name="Zembeck L."/>
            <person name="Zimmer A."/>
            <person name="Zody M."/>
            <person name="Lander E."/>
        </authorList>
    </citation>
    <scope>NUCLEOTIDE SEQUENCE [LARGE SCALE GENOMIC DNA]</scope>
</reference>
<evidence type="ECO:0000256" key="4">
    <source>
        <dbReference type="ARBA" id="ARBA00022475"/>
    </source>
</evidence>
<feature type="compositionally biased region" description="Low complexity" evidence="18">
    <location>
        <begin position="20"/>
        <end position="66"/>
    </location>
</feature>
<protein>
    <recommendedName>
        <fullName evidence="17">Aminopeptidase</fullName>
        <ecNumber evidence="17">3.4.11.-</ecNumber>
    </recommendedName>
</protein>
<evidence type="ECO:0000256" key="6">
    <source>
        <dbReference type="ARBA" id="ARBA00022692"/>
    </source>
</evidence>
<sequence length="906" mass="100986">IFCTVGVGLMAGLINKNEVAPVAPPTTTTTPAKTTTTTTVQNPVTSAANPTTPDTTSPDTTVSATTGDTGQPSGPWTSIRLPPYLVPTHYVVDLRPVLEPDSTGKYWFNGTSEAKFIVAQPTNYIYIHSNKLSYSKVENAVVPKTAHWLYDVNQYLVVELVEQMVGGGEYSLLTEFQGELADDLGGLYRSSYINSAGNQVVIATTQMQPTDARKAFPCFDEPALKATFDISLSHKPPYFALSNTPNNPPIPPQTPAGEYTKTKFKRTVKMSTYLLAFVVCDFDFVESQTTSGTQTRIYARPQQIAAGNANYSAGITPKILEYFEGYFNVSYPLAKSGIHSFIISPLFSFLVKLPTISIFILQFNIDIRTVLCSAHLMDQFVVSDLQRALNVDGLVSSRPIVAENVNTPSDINALFDTISYSKGACIIRMINQFAGEAAFKLGLENYLKEYAYGPVNHTQLFAFWSDAIDTTGGQNPTNSFATAMQSWTLQMGNPVVTLTRGGSGVVATQQRFLLDPNADKSQPPSPFGYIWTVPLWYSTQSDPSVKLTWMYPNQDTTLTGVASSDYIIGNYGGFGYYLVNYDNDNWMKIIDQLNNDYTKIEAKTRGQLIYDSFSLARAGELHYNISLSLTEFLKSDFYYVPWESGLDSLGYLDQMLGRSKVYGVYSSYLLSLVEPLYQNVTWVDGGSHLDQYQRVNAIWTACSYGHLDCITNAMTQFNQWKTTGNNNITANLRTSVYCNAVRYGGSDNWDFLWGKYQVESNSQEKAKLEYGLSCTRSPWVVRRFLDFIVANDSAVRKQDASSVFQDLCYNEYARDITWDFLRGNWDFIYGVYGTGFFSFSGIISSCTSHFSTQFELQELEAFKAENADQLGSGVSSVDQALEKTKTNIQWRADYEDIVFAWLSDRV</sequence>
<comment type="similarity">
    <text evidence="3 17">Belongs to the peptidase M1 family.</text>
</comment>
<keyword evidence="7 17" id="KW-0479">Metal-binding</keyword>
<proteinExistence type="inferred from homology"/>
<comment type="subcellular location">
    <subcellularLocation>
        <location evidence="1">Cell membrane</location>
    </subcellularLocation>
    <subcellularLocation>
        <location evidence="2">Membrane</location>
        <topology evidence="2">Single-pass type II membrane protein</topology>
    </subcellularLocation>
</comment>
<evidence type="ECO:0000256" key="13">
    <source>
        <dbReference type="ARBA" id="ARBA00023136"/>
    </source>
</evidence>
<dbReference type="PRINTS" id="PR00756">
    <property type="entry name" value="ALADIPTASE"/>
</dbReference>
<dbReference type="PANTHER" id="PTHR11533">
    <property type="entry name" value="PROTEASE M1 ZINC METALLOPROTEASE"/>
    <property type="match status" value="1"/>
</dbReference>
<reference evidence="22" key="3">
    <citation type="submission" date="2025-09" db="UniProtKB">
        <authorList>
            <consortium name="Ensembl"/>
        </authorList>
    </citation>
    <scope>IDENTIFICATION</scope>
</reference>
<feature type="compositionally biased region" description="Polar residues" evidence="18">
    <location>
        <begin position="67"/>
        <end position="76"/>
    </location>
</feature>
<dbReference type="GO" id="GO:0070006">
    <property type="term" value="F:metalloaminopeptidase activity"/>
    <property type="evidence" value="ECO:0007669"/>
    <property type="project" value="TreeGrafter"/>
</dbReference>
<accession>H2YEP0</accession>
<dbReference type="GO" id="GO:0006508">
    <property type="term" value="P:proteolysis"/>
    <property type="evidence" value="ECO:0007669"/>
    <property type="project" value="UniProtKB-KW"/>
</dbReference>
<evidence type="ECO:0000256" key="8">
    <source>
        <dbReference type="ARBA" id="ARBA00022801"/>
    </source>
</evidence>
<dbReference type="eggNOG" id="KOG1046">
    <property type="taxonomic scope" value="Eukaryota"/>
</dbReference>
<evidence type="ECO:0000256" key="7">
    <source>
        <dbReference type="ARBA" id="ARBA00022723"/>
    </source>
</evidence>
<dbReference type="InterPro" id="IPR014782">
    <property type="entry name" value="Peptidase_M1_dom"/>
</dbReference>
<dbReference type="Gene3D" id="2.60.40.1910">
    <property type="match status" value="1"/>
</dbReference>
<dbReference type="InterPro" id="IPR045357">
    <property type="entry name" value="Aminopeptidase_N-like_N"/>
</dbReference>
<feature type="domain" description="Peptidase M1 membrane alanine aminopeptidase" evidence="19">
    <location>
        <begin position="373"/>
        <end position="469"/>
    </location>
</feature>
<name>H2YEP0_CIOSA</name>
<keyword evidence="10" id="KW-0735">Signal-anchor</keyword>
<dbReference type="InterPro" id="IPR042097">
    <property type="entry name" value="Aminopeptidase_N-like_N_sf"/>
</dbReference>
<dbReference type="EC" id="3.4.11.-" evidence="17"/>
<dbReference type="Pfam" id="PF11838">
    <property type="entry name" value="ERAP1_C"/>
    <property type="match status" value="1"/>
</dbReference>
<keyword evidence="12 17" id="KW-0482">Metalloprotease</keyword>
<evidence type="ECO:0000256" key="16">
    <source>
        <dbReference type="PIRSR" id="PIRSR634016-4"/>
    </source>
</evidence>
<dbReference type="Gene3D" id="1.25.50.20">
    <property type="match status" value="1"/>
</dbReference>
<dbReference type="CDD" id="cd09601">
    <property type="entry name" value="M1_APN-Q_like"/>
    <property type="match status" value="1"/>
</dbReference>
<keyword evidence="4" id="KW-1003">Cell membrane</keyword>
<dbReference type="GO" id="GO:0005615">
    <property type="term" value="C:extracellular space"/>
    <property type="evidence" value="ECO:0007669"/>
    <property type="project" value="TreeGrafter"/>
</dbReference>
<keyword evidence="13" id="KW-0472">Membrane</keyword>
<evidence type="ECO:0000256" key="12">
    <source>
        <dbReference type="ARBA" id="ARBA00023049"/>
    </source>
</evidence>
<reference evidence="22" key="2">
    <citation type="submission" date="2025-08" db="UniProtKB">
        <authorList>
            <consortium name="Ensembl"/>
        </authorList>
    </citation>
    <scope>IDENTIFICATION</scope>
</reference>
<dbReference type="InterPro" id="IPR050344">
    <property type="entry name" value="Peptidase_M1_aminopeptidases"/>
</dbReference>
<organism evidence="22 23">
    <name type="scientific">Ciona savignyi</name>
    <name type="common">Pacific transparent sea squirt</name>
    <dbReference type="NCBI Taxonomy" id="51511"/>
    <lineage>
        <taxon>Eukaryota</taxon>
        <taxon>Metazoa</taxon>
        <taxon>Chordata</taxon>
        <taxon>Tunicata</taxon>
        <taxon>Ascidiacea</taxon>
        <taxon>Phlebobranchia</taxon>
        <taxon>Cionidae</taxon>
        <taxon>Ciona</taxon>
    </lineage>
</organism>
<keyword evidence="17" id="KW-0031">Aminopeptidase</keyword>
<dbReference type="SUPFAM" id="SSF55486">
    <property type="entry name" value="Metalloproteases ('zincins'), catalytic domain"/>
    <property type="match status" value="1"/>
</dbReference>
<dbReference type="Proteomes" id="UP000007875">
    <property type="component" value="Unassembled WGS sequence"/>
</dbReference>
<dbReference type="GO" id="GO:0005737">
    <property type="term" value="C:cytoplasm"/>
    <property type="evidence" value="ECO:0007669"/>
    <property type="project" value="TreeGrafter"/>
</dbReference>
<feature type="region of interest" description="Disordered" evidence="18">
    <location>
        <begin position="20"/>
        <end position="76"/>
    </location>
</feature>
<keyword evidence="5 17" id="KW-0645">Protease</keyword>
<dbReference type="GO" id="GO:0005886">
    <property type="term" value="C:plasma membrane"/>
    <property type="evidence" value="ECO:0007669"/>
    <property type="project" value="UniProtKB-SubCell"/>
</dbReference>
<feature type="site" description="Transition state stabilizer" evidence="16">
    <location>
        <position position="420"/>
    </location>
</feature>
<dbReference type="GO" id="GO:0043171">
    <property type="term" value="P:peptide catabolic process"/>
    <property type="evidence" value="ECO:0007669"/>
    <property type="project" value="TreeGrafter"/>
</dbReference>
<evidence type="ECO:0000313" key="23">
    <source>
        <dbReference type="Proteomes" id="UP000007875"/>
    </source>
</evidence>
<dbReference type="SUPFAM" id="SSF63737">
    <property type="entry name" value="Leukotriene A4 hydrolase N-terminal domain"/>
    <property type="match status" value="1"/>
</dbReference>
<dbReference type="Ensembl" id="ENSCSAVT00000003845.1">
    <property type="protein sequence ID" value="ENSCSAVP00000003788.1"/>
    <property type="gene ID" value="ENSCSAVG00000002239.1"/>
</dbReference>
<evidence type="ECO:0000256" key="11">
    <source>
        <dbReference type="ARBA" id="ARBA00022989"/>
    </source>
</evidence>
<dbReference type="GO" id="GO:0008270">
    <property type="term" value="F:zinc ion binding"/>
    <property type="evidence" value="ECO:0007669"/>
    <property type="project" value="UniProtKB-UniRule"/>
</dbReference>
<feature type="domain" description="ERAP1-like C-terminal" evidence="20">
    <location>
        <begin position="567"/>
        <end position="885"/>
    </location>
</feature>